<organism evidence="1 2">
    <name type="scientific">Neisseria subflava NJ9703</name>
    <dbReference type="NCBI Taxonomy" id="546268"/>
    <lineage>
        <taxon>Bacteria</taxon>
        <taxon>Pseudomonadati</taxon>
        <taxon>Pseudomonadota</taxon>
        <taxon>Betaproteobacteria</taxon>
        <taxon>Neisseriales</taxon>
        <taxon>Neisseriaceae</taxon>
        <taxon>Neisseria</taxon>
    </lineage>
</organism>
<dbReference type="EMBL" id="ACEO02000008">
    <property type="protein sequence ID" value="EFC51769.1"/>
    <property type="molecule type" value="Genomic_DNA"/>
</dbReference>
<sequence length="100" mass="10935">MHTVADAQNRNAQIKNTGIGLIIGFVNGIRTAGEDDAFRVEGFDFFQRHVERMQFAVNMGFTHAAGDQLGNLRAEVENKDFVLGHGGNFAKCKKTVRPGG</sequence>
<gene>
    <name evidence="1" type="ORF">NEISUBOT_04760</name>
</gene>
<dbReference type="AlphaFoldDB" id="A0A9W5MZ26"/>
<reference evidence="1 2" key="1">
    <citation type="submission" date="2010-01" db="EMBL/GenBank/DDBJ databases">
        <authorList>
            <person name="Weinstock G."/>
            <person name="Sodergren E."/>
            <person name="Clifton S."/>
            <person name="Fulton L."/>
            <person name="Fulton B."/>
            <person name="Courtney L."/>
            <person name="Fronick C."/>
            <person name="Harrison M."/>
            <person name="Strong C."/>
            <person name="Farmer C."/>
            <person name="Delahaunty K."/>
            <person name="Markovic C."/>
            <person name="Hall O."/>
            <person name="Minx P."/>
            <person name="Tomlinson C."/>
            <person name="Mitreva M."/>
            <person name="Nelson J."/>
            <person name="Hou S."/>
            <person name="Wollam A."/>
            <person name="Pepin K.H."/>
            <person name="Johnson M."/>
            <person name="Bhonagiri V."/>
            <person name="Nash W.E."/>
            <person name="Warren W."/>
            <person name="Chinwalla A."/>
            <person name="Mardis E.R."/>
            <person name="Wilson R.K."/>
        </authorList>
    </citation>
    <scope>NUCLEOTIDE SEQUENCE [LARGE SCALE GENOMIC DNA]</scope>
    <source>
        <strain evidence="1 2">NJ9703</strain>
    </source>
</reference>
<name>A0A9W5MZ26_NEISU</name>
<evidence type="ECO:0000313" key="1">
    <source>
        <dbReference type="EMBL" id="EFC51769.1"/>
    </source>
</evidence>
<accession>A0A9W5MZ26</accession>
<proteinExistence type="predicted"/>
<comment type="caution">
    <text evidence="1">The sequence shown here is derived from an EMBL/GenBank/DDBJ whole genome shotgun (WGS) entry which is preliminary data.</text>
</comment>
<protein>
    <submittedName>
        <fullName evidence="1">Uncharacterized protein</fullName>
    </submittedName>
</protein>
<dbReference type="Proteomes" id="UP000004621">
    <property type="component" value="Unassembled WGS sequence"/>
</dbReference>
<evidence type="ECO:0000313" key="2">
    <source>
        <dbReference type="Proteomes" id="UP000004621"/>
    </source>
</evidence>